<sequence>MENNLILKDTFQTVRNELKTITNQITSQINSNISQGFEAFPWKLPQIQTTSITSKIEEFQVDQQIIERFLKRKNEVKVLFEKMTNEKLPVNKQNIANILDGKIGFSDIAKIFKNDKLQVVKSVVANFLNSRNEMNTLVETIDKNGVQEANDGLSSIDNLASKDRVNVSELKKELNSLVDQQVQIETSSGSISGRLLSVEQDYIIVGYTILIPFNRIVSVYDLSGRED</sequence>
<dbReference type="RefSeq" id="WP_202777017.1">
    <property type="nucleotide sequence ID" value="NZ_CP065425.1"/>
</dbReference>
<accession>A0ABX7E1G3</accession>
<dbReference type="Pfam" id="PF10842">
    <property type="entry name" value="DUF2642"/>
    <property type="match status" value="1"/>
</dbReference>
<evidence type="ECO:0000313" key="2">
    <source>
        <dbReference type="Proteomes" id="UP000595691"/>
    </source>
</evidence>
<dbReference type="InterPro" id="IPR020139">
    <property type="entry name" value="DUF2642"/>
</dbReference>
<dbReference type="EMBL" id="CP065425">
    <property type="protein sequence ID" value="QQZ08197.1"/>
    <property type="molecule type" value="Genomic_DNA"/>
</dbReference>
<name>A0ABX7E1G3_9BACI</name>
<gene>
    <name evidence="1" type="ORF">I5776_14075</name>
</gene>
<reference evidence="1 2" key="1">
    <citation type="submission" date="2020-11" db="EMBL/GenBank/DDBJ databases">
        <title>Taxonomic evaluation of the Bacillus sporothermodurans group of bacteria based on whole genome sequences.</title>
        <authorList>
            <person name="Fiedler G."/>
            <person name="Herbstmann A.-D."/>
            <person name="Doll E."/>
            <person name="Wenning M."/>
            <person name="Brinks E."/>
            <person name="Kabisch J."/>
            <person name="Breitenwieser F."/>
            <person name="Lappann M."/>
            <person name="Boehnlein C."/>
            <person name="Franz C."/>
        </authorList>
    </citation>
    <scope>NUCLEOTIDE SEQUENCE [LARGE SCALE GENOMIC DNA]</scope>
    <source>
        <strain evidence="1 2">JCM 19841</strain>
    </source>
</reference>
<organism evidence="1 2">
    <name type="scientific">Heyndrickxia vini</name>
    <dbReference type="NCBI Taxonomy" id="1476025"/>
    <lineage>
        <taxon>Bacteria</taxon>
        <taxon>Bacillati</taxon>
        <taxon>Bacillota</taxon>
        <taxon>Bacilli</taxon>
        <taxon>Bacillales</taxon>
        <taxon>Bacillaceae</taxon>
        <taxon>Heyndrickxia</taxon>
    </lineage>
</organism>
<proteinExistence type="predicted"/>
<protein>
    <submittedName>
        <fullName evidence="1">DUF2642 domain-containing protein</fullName>
    </submittedName>
</protein>
<dbReference type="Proteomes" id="UP000595691">
    <property type="component" value="Chromosome"/>
</dbReference>
<keyword evidence="2" id="KW-1185">Reference proteome</keyword>
<evidence type="ECO:0000313" key="1">
    <source>
        <dbReference type="EMBL" id="QQZ08197.1"/>
    </source>
</evidence>